<keyword evidence="1" id="KW-1017">Isopeptide bond</keyword>
<gene>
    <name evidence="6" type="ORF">G0U57_016330</name>
</gene>
<dbReference type="AlphaFoldDB" id="A0A8T1T1T0"/>
<feature type="compositionally biased region" description="Polar residues" evidence="4">
    <location>
        <begin position="300"/>
        <end position="312"/>
    </location>
</feature>
<evidence type="ECO:0000259" key="5">
    <source>
        <dbReference type="Pfam" id="PF12012"/>
    </source>
</evidence>
<dbReference type="InterPro" id="IPR042838">
    <property type="entry name" value="KIAA1958"/>
</dbReference>
<protein>
    <submittedName>
        <fullName evidence="6">KIAA1958-like</fullName>
    </submittedName>
</protein>
<evidence type="ECO:0000256" key="1">
    <source>
        <dbReference type="ARBA" id="ARBA00022499"/>
    </source>
</evidence>
<dbReference type="Proteomes" id="UP000765507">
    <property type="component" value="Unassembled WGS sequence"/>
</dbReference>
<name>A0A8T1T1T0_CHESE</name>
<evidence type="ECO:0000256" key="4">
    <source>
        <dbReference type="SAM" id="MobiDB-lite"/>
    </source>
</evidence>
<evidence type="ECO:0000256" key="3">
    <source>
        <dbReference type="ARBA" id="ARBA00022843"/>
    </source>
</evidence>
<dbReference type="PANTHER" id="PTHR46963">
    <property type="entry name" value="SIMILAR TO RIKEN CDNA E130308A19"/>
    <property type="match status" value="1"/>
</dbReference>
<keyword evidence="3" id="KW-0832">Ubl conjugation</keyword>
<feature type="region of interest" description="Disordered" evidence="4">
    <location>
        <begin position="178"/>
        <end position="200"/>
    </location>
</feature>
<accession>A0A8T1T1T0</accession>
<dbReference type="InterPro" id="IPR021893">
    <property type="entry name" value="ZMYM2-like_C"/>
</dbReference>
<organism evidence="6 7">
    <name type="scientific">Chelydra serpentina</name>
    <name type="common">Snapping turtle</name>
    <name type="synonym">Testudo serpentina</name>
    <dbReference type="NCBI Taxonomy" id="8475"/>
    <lineage>
        <taxon>Eukaryota</taxon>
        <taxon>Metazoa</taxon>
        <taxon>Chordata</taxon>
        <taxon>Craniata</taxon>
        <taxon>Vertebrata</taxon>
        <taxon>Euteleostomi</taxon>
        <taxon>Archelosauria</taxon>
        <taxon>Testudinata</taxon>
        <taxon>Testudines</taxon>
        <taxon>Cryptodira</taxon>
        <taxon>Durocryptodira</taxon>
        <taxon>Americhelydia</taxon>
        <taxon>Chelydroidea</taxon>
        <taxon>Chelydridae</taxon>
        <taxon>Chelydra</taxon>
    </lineage>
</organism>
<keyword evidence="2" id="KW-0597">Phosphoprotein</keyword>
<feature type="compositionally biased region" description="Acidic residues" evidence="4">
    <location>
        <begin position="187"/>
        <end position="200"/>
    </location>
</feature>
<feature type="region of interest" description="Disordered" evidence="4">
    <location>
        <begin position="293"/>
        <end position="312"/>
    </location>
</feature>
<keyword evidence="7" id="KW-1185">Reference proteome</keyword>
<dbReference type="Pfam" id="PF12012">
    <property type="entry name" value="DUF3504"/>
    <property type="match status" value="1"/>
</dbReference>
<evidence type="ECO:0000313" key="7">
    <source>
        <dbReference type="Proteomes" id="UP000765507"/>
    </source>
</evidence>
<proteinExistence type="predicted"/>
<reference evidence="6 7" key="1">
    <citation type="journal article" date="2020" name="G3 (Bethesda)">
        <title>Draft Genome of the Common Snapping Turtle, Chelydra serpentina, a Model for Phenotypic Plasticity in Reptiles.</title>
        <authorList>
            <person name="Das D."/>
            <person name="Singh S.K."/>
            <person name="Bierstedt J."/>
            <person name="Erickson A."/>
            <person name="Galli G.L.J."/>
            <person name="Crossley D.A. 2nd"/>
            <person name="Rhen T."/>
        </authorList>
    </citation>
    <scope>NUCLEOTIDE SEQUENCE [LARGE SCALE GENOMIC DNA]</scope>
    <source>
        <strain evidence="6">KW</strain>
    </source>
</reference>
<evidence type="ECO:0000313" key="6">
    <source>
        <dbReference type="EMBL" id="KAG6934917.1"/>
    </source>
</evidence>
<sequence>MNENVCDDMYNNVNSVAMDLSNLVTWAHTHGTICNQIPSLEIIQNMGHPTRDNSVLWICESGHAYHWPCGALYFRSQEEREEAAERKKRSRSYDSWSMEHNLSEKRYRVASPFEKKKADSVNMGSCSRSPEIMQKKEDAFCVMSDTTMTKEKQSGVVPQKNSYSMRSCFATELTLPSTDYHAKTDQGNEEPESREDLQDISDEEEFEIDTGDEICRSNCDSERVFQNKEASAEEELQMHGDSKVISKRAAIQTSVSVFKEKAAIIPCLQETLEDSHHRSLESNCLKLTALHPTKSKSKTSKAGNSCESTASKEQLKPFPVSNMETKAQFEPSPFLAFYDTALTGAVHQQLQLCPSVSATSGMGLAGNRAEIPVEESKQPGPPNAANSLALPTLENENSEDNLLVSSNKKTLKKSESKRIRNIGDIKMFRDWLASHYPSETREIFTLPPADLDNYLASFYTRVRKQNGTEFSANSLFFFQSSIDRYLKEHKYEYSVIKGSEFTASQEALKVKCQHLARKERERDWNILENLTDKDVEDLRKKGILSRMHPEGFLHLMLVNIIRGFGTNTHSQTPNLWWGQIVLKKNEEGLEYLEWKDDLNTPANTEESVLCIYAKPDNPGNCPVRDYKEYAKRRPLDMHHDRDPFYLSPKPLCCIWDQIWYCRKSLTKTKMEKMMKVIVQQVKGSEKRSMK</sequence>
<feature type="domain" description="ZMYM2-like/QRICH1 C-terminal" evidence="5">
    <location>
        <begin position="538"/>
        <end position="678"/>
    </location>
</feature>
<comment type="caution">
    <text evidence="6">The sequence shown here is derived from an EMBL/GenBank/DDBJ whole genome shotgun (WGS) entry which is preliminary data.</text>
</comment>
<dbReference type="OrthoDB" id="5957988at2759"/>
<evidence type="ECO:0000256" key="2">
    <source>
        <dbReference type="ARBA" id="ARBA00022553"/>
    </source>
</evidence>
<dbReference type="EMBL" id="JAHGAV010000051">
    <property type="protein sequence ID" value="KAG6934917.1"/>
    <property type="molecule type" value="Genomic_DNA"/>
</dbReference>
<dbReference type="PANTHER" id="PTHR46963:SF3">
    <property type="entry name" value="DUF3504 DOMAIN-CONTAINING PROTEIN"/>
    <property type="match status" value="1"/>
</dbReference>